<organism evidence="1">
    <name type="scientific">marine sediment metagenome</name>
    <dbReference type="NCBI Taxonomy" id="412755"/>
    <lineage>
        <taxon>unclassified sequences</taxon>
        <taxon>metagenomes</taxon>
        <taxon>ecological metagenomes</taxon>
    </lineage>
</organism>
<proteinExistence type="predicted"/>
<sequence length="79" mass="8933">MSYMRIITLPEIPKAKPTKRLEGHNRRYNNLGIFYVDGMGCAVHNNCFECPLSDCTFLNNKGTTDLQHLADKGDGVKPY</sequence>
<gene>
    <name evidence="1" type="ORF">LCGC14_2755700</name>
</gene>
<evidence type="ECO:0000313" key="1">
    <source>
        <dbReference type="EMBL" id="KKK87194.1"/>
    </source>
</evidence>
<comment type="caution">
    <text evidence="1">The sequence shown here is derived from an EMBL/GenBank/DDBJ whole genome shotgun (WGS) entry which is preliminary data.</text>
</comment>
<reference evidence="1" key="1">
    <citation type="journal article" date="2015" name="Nature">
        <title>Complex archaea that bridge the gap between prokaryotes and eukaryotes.</title>
        <authorList>
            <person name="Spang A."/>
            <person name="Saw J.H."/>
            <person name="Jorgensen S.L."/>
            <person name="Zaremba-Niedzwiedzka K."/>
            <person name="Martijn J."/>
            <person name="Lind A.E."/>
            <person name="van Eijk R."/>
            <person name="Schleper C."/>
            <person name="Guy L."/>
            <person name="Ettema T.J."/>
        </authorList>
    </citation>
    <scope>NUCLEOTIDE SEQUENCE</scope>
</reference>
<protein>
    <submittedName>
        <fullName evidence="1">Uncharacterized protein</fullName>
    </submittedName>
</protein>
<accession>A0A0F9B920</accession>
<dbReference type="EMBL" id="LAZR01050512">
    <property type="protein sequence ID" value="KKK87194.1"/>
    <property type="molecule type" value="Genomic_DNA"/>
</dbReference>
<dbReference type="AlphaFoldDB" id="A0A0F9B920"/>
<name>A0A0F9B920_9ZZZZ</name>